<protein>
    <submittedName>
        <fullName evidence="2">Uncharacterized protein</fullName>
    </submittedName>
</protein>
<organism evidence="2">
    <name type="scientific">Rhipicephalus zambeziensis</name>
    <dbReference type="NCBI Taxonomy" id="60191"/>
    <lineage>
        <taxon>Eukaryota</taxon>
        <taxon>Metazoa</taxon>
        <taxon>Ecdysozoa</taxon>
        <taxon>Arthropoda</taxon>
        <taxon>Chelicerata</taxon>
        <taxon>Arachnida</taxon>
        <taxon>Acari</taxon>
        <taxon>Parasitiformes</taxon>
        <taxon>Ixodida</taxon>
        <taxon>Ixodoidea</taxon>
        <taxon>Ixodidae</taxon>
        <taxon>Rhipicephalinae</taxon>
        <taxon>Rhipicephalus</taxon>
        <taxon>Rhipicephalus</taxon>
    </lineage>
</organism>
<sequence>MVPAEKDSRRRRRKRKMSRRGSIEETKKKKKDKDAAILHACEKKINKTVRMFEWITVCAHAYSPSLRRVHARVRALSFRRRSSGHTVDTGWTQAVRRRFVVAVFHFCRGGVPLPAVHSQSVRVGREGTGEWGRTIRVRGNGECSGSFVIIFFHFKRRRRDIAL</sequence>
<evidence type="ECO:0000313" key="2">
    <source>
        <dbReference type="EMBL" id="MAA13383.1"/>
    </source>
</evidence>
<dbReference type="EMBL" id="GFPF01002237">
    <property type="protein sequence ID" value="MAA13383.1"/>
    <property type="molecule type" value="Transcribed_RNA"/>
</dbReference>
<reference evidence="2" key="1">
    <citation type="journal article" date="2017" name="Parasit. Vectors">
        <title>Sialotranscriptomics of Rhipicephalus zambeziensis reveals intricate expression profiles of secretory proteins and suggests tight temporal transcriptional regulation during blood-feeding.</title>
        <authorList>
            <person name="de Castro M.H."/>
            <person name="de Klerk D."/>
            <person name="Pienaar R."/>
            <person name="Rees D.J.G."/>
            <person name="Mans B.J."/>
        </authorList>
    </citation>
    <scope>NUCLEOTIDE SEQUENCE</scope>
    <source>
        <tissue evidence="2">Salivary glands</tissue>
    </source>
</reference>
<proteinExistence type="predicted"/>
<feature type="compositionally biased region" description="Basic and acidic residues" evidence="1">
    <location>
        <begin position="21"/>
        <end position="33"/>
    </location>
</feature>
<feature type="compositionally biased region" description="Basic residues" evidence="1">
    <location>
        <begin position="9"/>
        <end position="19"/>
    </location>
</feature>
<evidence type="ECO:0000256" key="1">
    <source>
        <dbReference type="SAM" id="MobiDB-lite"/>
    </source>
</evidence>
<dbReference type="AlphaFoldDB" id="A0A224YGP9"/>
<name>A0A224YGP9_9ACAR</name>
<feature type="region of interest" description="Disordered" evidence="1">
    <location>
        <begin position="1"/>
        <end position="33"/>
    </location>
</feature>
<accession>A0A224YGP9</accession>